<name>A0A4Y2MQX8_ARAVE</name>
<dbReference type="SUPFAM" id="SSF53098">
    <property type="entry name" value="Ribonuclease H-like"/>
    <property type="match status" value="1"/>
</dbReference>
<gene>
    <name evidence="2" type="ORF">AVEN_795_1</name>
</gene>
<dbReference type="AlphaFoldDB" id="A0A4Y2MQX8"/>
<dbReference type="EMBL" id="BGPR01007717">
    <property type="protein sequence ID" value="GBN28982.1"/>
    <property type="molecule type" value="Genomic_DNA"/>
</dbReference>
<dbReference type="InterPro" id="IPR039537">
    <property type="entry name" value="Retrotran_Ty1/copia-like"/>
</dbReference>
<dbReference type="PANTHER" id="PTHR42648">
    <property type="entry name" value="TRANSPOSASE, PUTATIVE-RELATED"/>
    <property type="match status" value="1"/>
</dbReference>
<protein>
    <recommendedName>
        <fullName evidence="1">Integrase catalytic domain-containing protein</fullName>
    </recommendedName>
</protein>
<dbReference type="InterPro" id="IPR012337">
    <property type="entry name" value="RNaseH-like_sf"/>
</dbReference>
<dbReference type="Proteomes" id="UP000499080">
    <property type="component" value="Unassembled WGS sequence"/>
</dbReference>
<sequence length="118" mass="13863">MAYTPQQNGVAERMNRTLVEEARTMLYEADLEKYLWGQAIFSATYIRNRCPTTAVKNQTPAEKWYRTVTRCTNIEMLNAEQYIEDCPRSLGEAKSRPDYKYWKKAVDDEMASFQKNET</sequence>
<evidence type="ECO:0000313" key="2">
    <source>
        <dbReference type="EMBL" id="GBN28982.1"/>
    </source>
</evidence>
<reference evidence="2 3" key="1">
    <citation type="journal article" date="2019" name="Sci. Rep.">
        <title>Orb-weaving spider Araneus ventricosus genome elucidates the spidroin gene catalogue.</title>
        <authorList>
            <person name="Kono N."/>
            <person name="Nakamura H."/>
            <person name="Ohtoshi R."/>
            <person name="Moran D.A.P."/>
            <person name="Shinohara A."/>
            <person name="Yoshida Y."/>
            <person name="Fujiwara M."/>
            <person name="Mori M."/>
            <person name="Tomita M."/>
            <person name="Arakawa K."/>
        </authorList>
    </citation>
    <scope>NUCLEOTIDE SEQUENCE [LARGE SCALE GENOMIC DNA]</scope>
</reference>
<dbReference type="PROSITE" id="PS50994">
    <property type="entry name" value="INTEGRASE"/>
    <property type="match status" value="1"/>
</dbReference>
<evidence type="ECO:0000259" key="1">
    <source>
        <dbReference type="PROSITE" id="PS50994"/>
    </source>
</evidence>
<evidence type="ECO:0000313" key="3">
    <source>
        <dbReference type="Proteomes" id="UP000499080"/>
    </source>
</evidence>
<dbReference type="GO" id="GO:0003676">
    <property type="term" value="F:nucleic acid binding"/>
    <property type="evidence" value="ECO:0007669"/>
    <property type="project" value="InterPro"/>
</dbReference>
<dbReference type="PANTHER" id="PTHR42648:SF28">
    <property type="entry name" value="TRANSPOSON-ENCODED PROTEIN WITH RIBONUCLEASE H-LIKE AND RETROVIRUS ZINC FINGER-LIKE DOMAINS"/>
    <property type="match status" value="1"/>
</dbReference>
<comment type="caution">
    <text evidence="2">The sequence shown here is derived from an EMBL/GenBank/DDBJ whole genome shotgun (WGS) entry which is preliminary data.</text>
</comment>
<dbReference type="GO" id="GO:0015074">
    <property type="term" value="P:DNA integration"/>
    <property type="evidence" value="ECO:0007669"/>
    <property type="project" value="InterPro"/>
</dbReference>
<proteinExistence type="predicted"/>
<keyword evidence="3" id="KW-1185">Reference proteome</keyword>
<dbReference type="Gene3D" id="3.30.420.10">
    <property type="entry name" value="Ribonuclease H-like superfamily/Ribonuclease H"/>
    <property type="match status" value="1"/>
</dbReference>
<dbReference type="OrthoDB" id="413361at2759"/>
<dbReference type="InterPro" id="IPR001584">
    <property type="entry name" value="Integrase_cat-core"/>
</dbReference>
<organism evidence="2 3">
    <name type="scientific">Araneus ventricosus</name>
    <name type="common">Orbweaver spider</name>
    <name type="synonym">Epeira ventricosa</name>
    <dbReference type="NCBI Taxonomy" id="182803"/>
    <lineage>
        <taxon>Eukaryota</taxon>
        <taxon>Metazoa</taxon>
        <taxon>Ecdysozoa</taxon>
        <taxon>Arthropoda</taxon>
        <taxon>Chelicerata</taxon>
        <taxon>Arachnida</taxon>
        <taxon>Araneae</taxon>
        <taxon>Araneomorphae</taxon>
        <taxon>Entelegynae</taxon>
        <taxon>Araneoidea</taxon>
        <taxon>Araneidae</taxon>
        <taxon>Araneus</taxon>
    </lineage>
</organism>
<feature type="domain" description="Integrase catalytic" evidence="1">
    <location>
        <begin position="1"/>
        <end position="68"/>
    </location>
</feature>
<dbReference type="InterPro" id="IPR036397">
    <property type="entry name" value="RNaseH_sf"/>
</dbReference>
<accession>A0A4Y2MQX8</accession>